<evidence type="ECO:0000313" key="4">
    <source>
        <dbReference type="EMBL" id="KAJ7341471.1"/>
    </source>
</evidence>
<dbReference type="PROSITE" id="PS51034">
    <property type="entry name" value="ZP_2"/>
    <property type="match status" value="1"/>
</dbReference>
<dbReference type="Gene3D" id="2.60.40.4100">
    <property type="entry name" value="Zona pellucida, ZP-C domain"/>
    <property type="match status" value="1"/>
</dbReference>
<keyword evidence="1" id="KW-1015">Disulfide bond</keyword>
<protein>
    <recommendedName>
        <fullName evidence="3">ZP domain-containing protein</fullName>
    </recommendedName>
</protein>
<dbReference type="PANTHER" id="PTHR47130:SF5">
    <property type="entry name" value="ZP DOMAIN-CONTAINING PROTEIN"/>
    <property type="match status" value="1"/>
</dbReference>
<evidence type="ECO:0000256" key="1">
    <source>
        <dbReference type="ARBA" id="ARBA00023157"/>
    </source>
</evidence>
<sequence>MWSVVPAPGSMEVLPGWLCRILVFFSLLQSGAGRTGPVLAPPGFIQTACFSSMFWMRLEESFLKNKFHRIEIIDPSGTPVVLDRELGARCGYILSKDVWGNTIFRASLLACHVTNERDETFSLAVNIQVSAFEDMRAPAIYPHLMRCSYSPWAPREIVCEENYMEVSVKTDIPVISDDEAAPWMSALPETQKVAYQVWQLIFHSPSGRKTTVVSDAGKLGYSFNNTLSRVFLRSPYTTNESEHSVVNGVTMSTVSSTSMYKQRWLLLLIDTTVSCPVDGTIFTDVDIIWMVPTIIPRLVLQEPSFTSLNISMGVGEKRIEEPEKLNYTLERNLTHIGITIPIGADGGRFESTVSHGVYGITYSINVFLEHAWTDTDWKLTKYTVIKPITTPFLPRIPTVVNDTDPQTRLFNVTLGAFLSDVTLVAVTIGNVPLSLKEAGQKGYKITDIPNADGKKSFRLEVPFDDPNVLREYVNKNETKYSLHVTYTLNVGPKGKVYHHPADIECTIADVVLPEAIGYCGKKNMYFIISVEVMDHHWRLYVGNMPLSPATALANGYLLTTNGTHQILQVPPFAVGIIYEEVSFERLQARFDLVLKKTLTMETLETFSVRCSFRSTEFVVCYPNGTVSVSAAMKTLPVIDMSKTRLKDRTCKPKEFTKDQAFFQFHVSTCGTSLRFEGERLVYENEISFEKESLPVQGPPIITRDPDYRLTILCYYPVKETLTQSAKFYAFSSPPPSSVYGYGAMTTRSATAGLRRARQALNIVSNMFKDESFAATYGTRSAVVTYPWKHIFLEVELQDESAEVELYLDNCWMTESERFSSFPRWNLIVDGQVVLYDSLSLSSSNMEQQNQSRSPVNRCEHPSNGTVSFFPVTANERVKYPNHFKRVIIQMRALPLRKVYLHCTATVSTCLHVPSNGFRYKQCTPGRTLGQHSAIHPTCYGYTVTGPIFILHPEKGDQH</sequence>
<dbReference type="Gene3D" id="2.60.40.3210">
    <property type="entry name" value="Zona pellucida, ZP-N domain"/>
    <property type="match status" value="1"/>
</dbReference>
<dbReference type="InterPro" id="IPR055355">
    <property type="entry name" value="ZP-C"/>
</dbReference>
<dbReference type="OrthoDB" id="8945590at2759"/>
<gene>
    <name evidence="4" type="ORF">JRQ81_005605</name>
</gene>
<evidence type="ECO:0000256" key="2">
    <source>
        <dbReference type="SAM" id="SignalP"/>
    </source>
</evidence>
<dbReference type="SMART" id="SM00241">
    <property type="entry name" value="ZP"/>
    <property type="match status" value="1"/>
</dbReference>
<dbReference type="InterPro" id="IPR055356">
    <property type="entry name" value="ZP-N"/>
</dbReference>
<name>A0A9Q1B6U8_9SAUR</name>
<keyword evidence="5" id="KW-1185">Reference proteome</keyword>
<organism evidence="4 5">
    <name type="scientific">Phrynocephalus forsythii</name>
    <dbReference type="NCBI Taxonomy" id="171643"/>
    <lineage>
        <taxon>Eukaryota</taxon>
        <taxon>Metazoa</taxon>
        <taxon>Chordata</taxon>
        <taxon>Craniata</taxon>
        <taxon>Vertebrata</taxon>
        <taxon>Euteleostomi</taxon>
        <taxon>Lepidosauria</taxon>
        <taxon>Squamata</taxon>
        <taxon>Bifurcata</taxon>
        <taxon>Unidentata</taxon>
        <taxon>Episquamata</taxon>
        <taxon>Toxicofera</taxon>
        <taxon>Iguania</taxon>
        <taxon>Acrodonta</taxon>
        <taxon>Agamidae</taxon>
        <taxon>Agaminae</taxon>
        <taxon>Phrynocephalus</taxon>
    </lineage>
</organism>
<dbReference type="AlphaFoldDB" id="A0A9Q1B6U8"/>
<dbReference type="InterPro" id="IPR058876">
    <property type="entry name" value="Ig-like_ZP"/>
</dbReference>
<feature type="signal peptide" evidence="2">
    <location>
        <begin position="1"/>
        <end position="33"/>
    </location>
</feature>
<reference evidence="4" key="1">
    <citation type="journal article" date="2023" name="DNA Res.">
        <title>Chromosome-level genome assembly of Phrynocephalus forsythii using third-generation DNA sequencing and Hi-C analysis.</title>
        <authorList>
            <person name="Qi Y."/>
            <person name="Zhao W."/>
            <person name="Zhao Y."/>
            <person name="Niu C."/>
            <person name="Cao S."/>
            <person name="Zhang Y."/>
        </authorList>
    </citation>
    <scope>NUCLEOTIDE SEQUENCE</scope>
    <source>
        <tissue evidence="4">Muscle</tissue>
    </source>
</reference>
<dbReference type="PANTHER" id="PTHR47130">
    <property type="entry name" value="SI:DKEY-19B23.11-RELATED"/>
    <property type="match status" value="1"/>
</dbReference>
<evidence type="ECO:0000313" key="5">
    <source>
        <dbReference type="Proteomes" id="UP001142489"/>
    </source>
</evidence>
<feature type="chain" id="PRO_5040409386" description="ZP domain-containing protein" evidence="2">
    <location>
        <begin position="34"/>
        <end position="958"/>
    </location>
</feature>
<dbReference type="Pfam" id="PF26562">
    <property type="entry name" value="Ig-like"/>
    <property type="match status" value="1"/>
</dbReference>
<accession>A0A9Q1B6U8</accession>
<keyword evidence="2" id="KW-0732">Signal</keyword>
<dbReference type="Pfam" id="PF23344">
    <property type="entry name" value="ZP-N"/>
    <property type="match status" value="1"/>
</dbReference>
<feature type="domain" description="ZP" evidence="3">
    <location>
        <begin position="619"/>
        <end position="929"/>
    </location>
</feature>
<dbReference type="EMBL" id="JAPFRF010000002">
    <property type="protein sequence ID" value="KAJ7341471.1"/>
    <property type="molecule type" value="Genomic_DNA"/>
</dbReference>
<evidence type="ECO:0000259" key="3">
    <source>
        <dbReference type="PROSITE" id="PS51034"/>
    </source>
</evidence>
<dbReference type="InterPro" id="IPR042235">
    <property type="entry name" value="ZP-C_dom"/>
</dbReference>
<dbReference type="Proteomes" id="UP001142489">
    <property type="component" value="Unassembled WGS sequence"/>
</dbReference>
<comment type="caution">
    <text evidence="4">The sequence shown here is derived from an EMBL/GenBank/DDBJ whole genome shotgun (WGS) entry which is preliminary data.</text>
</comment>
<proteinExistence type="predicted"/>
<dbReference type="InterPro" id="IPR001507">
    <property type="entry name" value="ZP_dom"/>
</dbReference>
<dbReference type="Pfam" id="PF00100">
    <property type="entry name" value="Zona_pellucida"/>
    <property type="match status" value="1"/>
</dbReference>